<feature type="region of interest" description="Disordered" evidence="1">
    <location>
        <begin position="578"/>
        <end position="639"/>
    </location>
</feature>
<sequence length="732" mass="77561">MVAVTMKSAVAAVVALGASVANAQMDALAYSSAPVNLTLLPQPIAVSAYNGDGVVGALHRPLNTSDPKASIALMVMHAEQDYWYFYPCTLLAARGYTVLWSNNAASKTGLMNDLDFPTMMSNVGEMVQWLRNQAYIEKVVLWGHSGGGAMNSECQNIAENGVSACNGPEKISPCSDDLAGLPPADGVILHDANYGFSTMGFISLNAAIKNESTGLHDIDATLDLYNATYGYNASGGSSNYTADFLSHTSLLSHTTYPQPLILNNGTVSTQIVHTVRVASGFNIASSFYDGALKTTIGRYLRTFAITVNADYKINADGIDGIQWNSSHMVPINAIKGIKVPVLLMGNTGHYEYLNAEKVFLASGSNDTSIAFVEGAEHTINPCTDLSTKFPDQILQTSSATITTWLPLSTAWPSTAACSSLVYVGSGKDAGKVFGWDPLYQAVLDTGSPRCFADEMASWWLEPSSVTISLGPTFNCPAAYSTVATSVYSAGVTQVFCCPTDYNLSVLNPSHSYGDYPTQCMSTLTAGEILKYQTATGGIFQPTSLTVSSTLLVHGEHINGWNIEDAVFASMMGSSQTATTTSSITTTSSTASSTNSAYTTTPRESGAAMTTKTLESATFSSLSSNSQSSSSSTPLTSPKPNNSTALAAGVGIAAAVVILGIAAAIFLLIRRRKKRAHNVTQEIDSKEIYTSPSSFGRGPAANELSNELPPREMDGGVNVMREYYAPRQIVHEM</sequence>
<evidence type="ECO:0000313" key="5">
    <source>
        <dbReference type="Proteomes" id="UP000297527"/>
    </source>
</evidence>
<keyword evidence="2" id="KW-0472">Membrane</keyword>
<feature type="compositionally biased region" description="Low complexity" evidence="1">
    <location>
        <begin position="578"/>
        <end position="600"/>
    </location>
</feature>
<dbReference type="Gene3D" id="3.40.50.1820">
    <property type="entry name" value="alpha/beta hydrolase"/>
    <property type="match status" value="1"/>
</dbReference>
<dbReference type="AlphaFoldDB" id="A0A4Z1HX47"/>
<keyword evidence="5" id="KW-1185">Reference proteome</keyword>
<dbReference type="Proteomes" id="UP000297527">
    <property type="component" value="Unassembled WGS sequence"/>
</dbReference>
<reference evidence="4 5" key="1">
    <citation type="submission" date="2017-12" db="EMBL/GenBank/DDBJ databases">
        <title>Comparative genomics of Botrytis spp.</title>
        <authorList>
            <person name="Valero-Jimenez C.A."/>
            <person name="Tapia P."/>
            <person name="Veloso J."/>
            <person name="Silva-Moreno E."/>
            <person name="Staats M."/>
            <person name="Valdes J.H."/>
            <person name="Van Kan J.A.L."/>
        </authorList>
    </citation>
    <scope>NUCLEOTIDE SEQUENCE [LARGE SCALE GENOMIC DNA]</scope>
    <source>
        <strain evidence="4 5">MUCL11595</strain>
    </source>
</reference>
<dbReference type="OrthoDB" id="3544255at2759"/>
<evidence type="ECO:0000256" key="1">
    <source>
        <dbReference type="SAM" id="MobiDB-lite"/>
    </source>
</evidence>
<accession>A0A4Z1HX47</accession>
<gene>
    <name evidence="4" type="ORF">BCON_0169g00080</name>
</gene>
<dbReference type="EMBL" id="PQXN01000169">
    <property type="protein sequence ID" value="TGO51080.1"/>
    <property type="molecule type" value="Genomic_DNA"/>
</dbReference>
<keyword evidence="2" id="KW-1133">Transmembrane helix</keyword>
<dbReference type="SUPFAM" id="SSF53474">
    <property type="entry name" value="alpha/beta-Hydrolases"/>
    <property type="match status" value="1"/>
</dbReference>
<comment type="caution">
    <text evidence="4">The sequence shown here is derived from an EMBL/GenBank/DDBJ whole genome shotgun (WGS) entry which is preliminary data.</text>
</comment>
<feature type="compositionally biased region" description="Low complexity" evidence="1">
    <location>
        <begin position="612"/>
        <end position="639"/>
    </location>
</feature>
<name>A0A4Z1HX47_9HELO</name>
<evidence type="ECO:0000313" key="4">
    <source>
        <dbReference type="EMBL" id="TGO51080.1"/>
    </source>
</evidence>
<keyword evidence="3" id="KW-0732">Signal</keyword>
<evidence type="ECO:0000256" key="2">
    <source>
        <dbReference type="SAM" id="Phobius"/>
    </source>
</evidence>
<proteinExistence type="predicted"/>
<feature type="chain" id="PRO_5021304930" description="Peptidase A1 domain-containing protein" evidence="3">
    <location>
        <begin position="24"/>
        <end position="732"/>
    </location>
</feature>
<keyword evidence="2" id="KW-0812">Transmembrane</keyword>
<feature type="transmembrane region" description="Helical" evidence="2">
    <location>
        <begin position="644"/>
        <end position="668"/>
    </location>
</feature>
<evidence type="ECO:0008006" key="6">
    <source>
        <dbReference type="Google" id="ProtNLM"/>
    </source>
</evidence>
<evidence type="ECO:0000256" key="3">
    <source>
        <dbReference type="SAM" id="SignalP"/>
    </source>
</evidence>
<feature type="signal peptide" evidence="3">
    <location>
        <begin position="1"/>
        <end position="23"/>
    </location>
</feature>
<organism evidence="4 5">
    <name type="scientific">Botryotinia convoluta</name>
    <dbReference type="NCBI Taxonomy" id="54673"/>
    <lineage>
        <taxon>Eukaryota</taxon>
        <taxon>Fungi</taxon>
        <taxon>Dikarya</taxon>
        <taxon>Ascomycota</taxon>
        <taxon>Pezizomycotina</taxon>
        <taxon>Leotiomycetes</taxon>
        <taxon>Helotiales</taxon>
        <taxon>Sclerotiniaceae</taxon>
        <taxon>Botryotinia</taxon>
    </lineage>
</organism>
<protein>
    <recommendedName>
        <fullName evidence="6">Peptidase A1 domain-containing protein</fullName>
    </recommendedName>
</protein>
<dbReference type="InterPro" id="IPR029058">
    <property type="entry name" value="AB_hydrolase_fold"/>
</dbReference>
<feature type="region of interest" description="Disordered" evidence="1">
    <location>
        <begin position="689"/>
        <end position="712"/>
    </location>
</feature>